<dbReference type="InterPro" id="IPR003719">
    <property type="entry name" value="Phenazine_PhzF-like"/>
</dbReference>
<dbReference type="NCBIfam" id="TIGR00654">
    <property type="entry name" value="PhzF_family"/>
    <property type="match status" value="1"/>
</dbReference>
<dbReference type="EMBL" id="JAWDIT010000002">
    <property type="protein sequence ID" value="MDU0345705.1"/>
    <property type="molecule type" value="Genomic_DNA"/>
</dbReference>
<comment type="caution">
    <text evidence="1">The sequence shown here is derived from an EMBL/GenBank/DDBJ whole genome shotgun (WGS) entry which is preliminary data.</text>
</comment>
<dbReference type="SUPFAM" id="SSF54506">
    <property type="entry name" value="Diaminopimelate epimerase-like"/>
    <property type="match status" value="1"/>
</dbReference>
<gene>
    <name evidence="1" type="ORF">RWH44_08300</name>
</gene>
<dbReference type="RefSeq" id="WP_316004208.1">
    <property type="nucleotide sequence ID" value="NZ_JAWDIT010000002.1"/>
</dbReference>
<protein>
    <submittedName>
        <fullName evidence="1">PhzF family phenazine biosynthesis protein</fullName>
    </submittedName>
</protein>
<dbReference type="Gene3D" id="3.10.310.10">
    <property type="entry name" value="Diaminopimelate Epimerase, Chain A, domain 1"/>
    <property type="match status" value="2"/>
</dbReference>
<dbReference type="Pfam" id="PF02567">
    <property type="entry name" value="PhzC-PhzF"/>
    <property type="match status" value="1"/>
</dbReference>
<sequence>MTVRQVRFFFVDVFAARPLTGNPLALVPDADGLEESAMKALAREFHQSETTFVLRPTRDDARWRLRSFTPAGFEVGGAGHNALGAWLWLADAGRVDDGDHVQQIGDELLPVTVSRRPDGIHVAMTQGSPRVSEPVADAPAVAEALGIGASAIDAELAVRVGSTGVPHLLVPVHGAEVVDAVRPDARALLSVLRAAGAEGCYVYSIDSRGDAGEGTDADAYARFFNPTVGIVEDPATGTAAGPLAAHLVRAGRLPDGADVRIDQGHALERPSRLVVNVAGDAVTLRGSGVVSGEGLMRL</sequence>
<reference evidence="1 2" key="1">
    <citation type="submission" date="2023-09" db="EMBL/GenBank/DDBJ databases">
        <title>Microbacterium fusihabitans sp. nov., Microbacterium phycihabitans sp. nov., and Microbacterium cervinum sp. nov., isolated from dried seaweeds of beach.</title>
        <authorList>
            <person name="Lee S.D."/>
        </authorList>
    </citation>
    <scope>NUCLEOTIDE SEQUENCE [LARGE SCALE GENOMIC DNA]</scope>
    <source>
        <strain evidence="1 2">KSW2-29</strain>
    </source>
</reference>
<accession>A0ABU3SMU9</accession>
<dbReference type="PIRSF" id="PIRSF016184">
    <property type="entry name" value="PhzC_PhzF"/>
    <property type="match status" value="1"/>
</dbReference>
<dbReference type="PANTHER" id="PTHR13774">
    <property type="entry name" value="PHENAZINE BIOSYNTHESIS PROTEIN"/>
    <property type="match status" value="1"/>
</dbReference>
<proteinExistence type="predicted"/>
<dbReference type="Proteomes" id="UP001261125">
    <property type="component" value="Unassembled WGS sequence"/>
</dbReference>
<evidence type="ECO:0000313" key="2">
    <source>
        <dbReference type="Proteomes" id="UP001261125"/>
    </source>
</evidence>
<keyword evidence="2" id="KW-1185">Reference proteome</keyword>
<evidence type="ECO:0000313" key="1">
    <source>
        <dbReference type="EMBL" id="MDU0345705.1"/>
    </source>
</evidence>
<name>A0ABU3SMU9_9MICO</name>
<organism evidence="1 2">
    <name type="scientific">Microbacterium phycohabitans</name>
    <dbReference type="NCBI Taxonomy" id="3075993"/>
    <lineage>
        <taxon>Bacteria</taxon>
        <taxon>Bacillati</taxon>
        <taxon>Actinomycetota</taxon>
        <taxon>Actinomycetes</taxon>
        <taxon>Micrococcales</taxon>
        <taxon>Microbacteriaceae</taxon>
        <taxon>Microbacterium</taxon>
    </lineage>
</organism>